<protein>
    <submittedName>
        <fullName evidence="1">Uncharacterized protein</fullName>
    </submittedName>
</protein>
<accession>A0A410RIK0</accession>
<dbReference type="EMBL" id="CP034669">
    <property type="protein sequence ID" value="QAT81656.1"/>
    <property type="molecule type" value="Genomic_DNA"/>
</dbReference>
<dbReference type="RefSeq" id="WP_128794122.1">
    <property type="nucleotide sequence ID" value="NZ_CP034669.1"/>
</dbReference>
<evidence type="ECO:0000313" key="2">
    <source>
        <dbReference type="Proteomes" id="UP000288758"/>
    </source>
</evidence>
<gene>
    <name evidence="1" type="ORF">EJ065_0041</name>
</gene>
<name>A0A410RIK0_CORCK</name>
<sequence length="112" mass="12128">MPREVLRDTNVLDAAISAILSSDISSEVRFVPSVAEGWENTWRMMAERGVFAFDADVHGGPYMLVAEPANPIRVEDPPESVATVARQITLKGLDFSGLKVIAGELIQSGSQK</sequence>
<dbReference type="Proteomes" id="UP000288758">
    <property type="component" value="Chromosome"/>
</dbReference>
<proteinExistence type="predicted"/>
<dbReference type="AlphaFoldDB" id="A0A410RIK0"/>
<organism evidence="1 2">
    <name type="scientific">Corallococcus coralloides</name>
    <name type="common">Myxococcus coralloides</name>
    <dbReference type="NCBI Taxonomy" id="184914"/>
    <lineage>
        <taxon>Bacteria</taxon>
        <taxon>Pseudomonadati</taxon>
        <taxon>Myxococcota</taxon>
        <taxon>Myxococcia</taxon>
        <taxon>Myxococcales</taxon>
        <taxon>Cystobacterineae</taxon>
        <taxon>Myxococcaceae</taxon>
        <taxon>Corallococcus</taxon>
    </lineage>
</organism>
<evidence type="ECO:0000313" key="1">
    <source>
        <dbReference type="EMBL" id="QAT81656.1"/>
    </source>
</evidence>
<reference evidence="1 2" key="1">
    <citation type="submission" date="2018-12" db="EMBL/GenBank/DDBJ databases">
        <title>Complete Genome Sequence of the Corallopyronin A producing Myxobacterium Corallococcus coralloides B035.</title>
        <authorList>
            <person name="Bouhired S.M."/>
            <person name="Rupp O."/>
            <person name="Blom J."/>
            <person name="Schaeberle T.F."/>
            <person name="Kehraus S."/>
            <person name="Schiefer A."/>
            <person name="Pfarr K."/>
            <person name="Goesmann A."/>
            <person name="Hoerauf A."/>
            <person name="Koenig G.M."/>
        </authorList>
    </citation>
    <scope>NUCLEOTIDE SEQUENCE [LARGE SCALE GENOMIC DNA]</scope>
    <source>
        <strain evidence="1 2">B035</strain>
    </source>
</reference>